<feature type="region of interest" description="Disordered" evidence="1">
    <location>
        <begin position="1"/>
        <end position="59"/>
    </location>
</feature>
<protein>
    <submittedName>
        <fullName evidence="2">Uncharacterized protein</fullName>
    </submittedName>
</protein>
<evidence type="ECO:0000313" key="3">
    <source>
        <dbReference type="Proteomes" id="UP000002748"/>
    </source>
</evidence>
<sequence length="547" mass="58912">MPVLLPLDDASEASAGRRTPSKLHKPDTPCRCEAGVTERRSRRPGKRADTDKAALAWPGPTSNPRNVFQLMLLHSAFLFVHNWPSSLLIPIALLLPLPFSGHLQTDHRNRQHQSNTMPGIQIITDGHPTVVHHGTHAHSHQETKCTCTCACTTCKPVSKCCTPAPTVQQGVQCCTPATVHSHSNVHLNAAPHVHGHNNIHSHEFGHHGHGHSHVEVSESQASCGNATAQVTTHTSHVQVHEHLNHDVCFSLHQLNALTLPPVQFSSAAHPPVHPCPVKAAIPTVFKFDARLVRDELHHPLLCYLAEGVQPQLFNTGAGTHCGTPIGAAAAKIVSGRQLLAVERPDGYRGLQCVAYGTLLLSINAALLEDSARNSCIDGKRLWSISAPCGSPCSAALELRVGGVASVAVELHPSNVVSNAMIDRVLHLCKGGATYDAAMGRAVATFKDGCPVLHADALTLLGQVWARFGRESLRKDANCAWVVLTNLERAIVFRRAGGEIKVSHVINYNGTSTPRDSVQNIYCLFLALGVLEKHQYAAPAHVDVVHLI</sequence>
<evidence type="ECO:0000313" key="2">
    <source>
        <dbReference type="EMBL" id="EJT49689.1"/>
    </source>
</evidence>
<organism evidence="2 3">
    <name type="scientific">Trichosporon asahii var. asahii (strain ATCC 90039 / CBS 2479 / JCM 2466 / KCTC 7840 / NBRC 103889/ NCYC 2677 / UAMH 7654)</name>
    <name type="common">Yeast</name>
    <dbReference type="NCBI Taxonomy" id="1186058"/>
    <lineage>
        <taxon>Eukaryota</taxon>
        <taxon>Fungi</taxon>
        <taxon>Dikarya</taxon>
        <taxon>Basidiomycota</taxon>
        <taxon>Agaricomycotina</taxon>
        <taxon>Tremellomycetes</taxon>
        <taxon>Trichosporonales</taxon>
        <taxon>Trichosporonaceae</taxon>
        <taxon>Trichosporon</taxon>
    </lineage>
</organism>
<dbReference type="KEGG" id="tasa:A1Q1_01187"/>
<dbReference type="Proteomes" id="UP000002748">
    <property type="component" value="Unassembled WGS sequence"/>
</dbReference>
<proteinExistence type="predicted"/>
<dbReference type="GeneID" id="25984701"/>
<evidence type="ECO:0000256" key="1">
    <source>
        <dbReference type="SAM" id="MobiDB-lite"/>
    </source>
</evidence>
<dbReference type="EMBL" id="ALBS01000161">
    <property type="protein sequence ID" value="EJT49689.1"/>
    <property type="molecule type" value="Genomic_DNA"/>
</dbReference>
<dbReference type="OrthoDB" id="2594467at2759"/>
<dbReference type="HOGENOM" id="CLU_497997_0_0_1"/>
<reference evidence="2 3" key="1">
    <citation type="journal article" date="2012" name="Eukaryot. Cell">
        <title>Draft genome sequence of CBS 2479, the standard type strain of Trichosporon asahii.</title>
        <authorList>
            <person name="Yang R.Y."/>
            <person name="Li H.T."/>
            <person name="Zhu H."/>
            <person name="Zhou G.P."/>
            <person name="Wang M."/>
            <person name="Wang L."/>
        </authorList>
    </citation>
    <scope>NUCLEOTIDE SEQUENCE [LARGE SCALE GENOMIC DNA]</scope>
    <source>
        <strain evidence="3">ATCC 90039 / CBS 2479 / JCM 2466 / KCTC 7840 / NCYC 2677 / UAMH 7654</strain>
    </source>
</reference>
<dbReference type="AlphaFoldDB" id="J6EYF7"/>
<comment type="caution">
    <text evidence="2">The sequence shown here is derived from an EMBL/GenBank/DDBJ whole genome shotgun (WGS) entry which is preliminary data.</text>
</comment>
<dbReference type="RefSeq" id="XP_014180937.1">
    <property type="nucleotide sequence ID" value="XM_014325462.1"/>
</dbReference>
<name>J6EYF7_TRIAS</name>
<accession>J6EYF7</accession>
<gene>
    <name evidence="2" type="ORF">A1Q1_01187</name>
</gene>
<dbReference type="VEuPathDB" id="FungiDB:A1Q1_01187"/>